<dbReference type="SUPFAM" id="SSF46626">
    <property type="entry name" value="Cytochrome c"/>
    <property type="match status" value="1"/>
</dbReference>
<dbReference type="InterPro" id="IPR013427">
    <property type="entry name" value="Haem-bd_dom_put"/>
</dbReference>
<dbReference type="SUPFAM" id="SSF48371">
    <property type="entry name" value="ARM repeat"/>
    <property type="match status" value="1"/>
</dbReference>
<feature type="signal peptide" evidence="5">
    <location>
        <begin position="1"/>
        <end position="21"/>
    </location>
</feature>
<dbReference type="InterPro" id="IPR011989">
    <property type="entry name" value="ARM-like"/>
</dbReference>
<dbReference type="EMBL" id="CP036433">
    <property type="protein sequence ID" value="QDU98263.1"/>
    <property type="molecule type" value="Genomic_DNA"/>
</dbReference>
<dbReference type="InterPro" id="IPR009056">
    <property type="entry name" value="Cyt_c-like_dom"/>
</dbReference>
<evidence type="ECO:0000256" key="5">
    <source>
        <dbReference type="SAM" id="SignalP"/>
    </source>
</evidence>
<dbReference type="GO" id="GO:0009055">
    <property type="term" value="F:electron transfer activity"/>
    <property type="evidence" value="ECO:0007669"/>
    <property type="project" value="InterPro"/>
</dbReference>
<accession>A0A518E2H1</accession>
<evidence type="ECO:0000256" key="2">
    <source>
        <dbReference type="ARBA" id="ARBA00022723"/>
    </source>
</evidence>
<gene>
    <name evidence="7" type="ORF">Pla8534_61240</name>
</gene>
<organism evidence="7 8">
    <name type="scientific">Lignipirellula cremea</name>
    <dbReference type="NCBI Taxonomy" id="2528010"/>
    <lineage>
        <taxon>Bacteria</taxon>
        <taxon>Pseudomonadati</taxon>
        <taxon>Planctomycetota</taxon>
        <taxon>Planctomycetia</taxon>
        <taxon>Pirellulales</taxon>
        <taxon>Pirellulaceae</taxon>
        <taxon>Lignipirellula</taxon>
    </lineage>
</organism>
<keyword evidence="8" id="KW-1185">Reference proteome</keyword>
<dbReference type="Gene3D" id="1.25.10.10">
    <property type="entry name" value="Leucine-rich Repeat Variant"/>
    <property type="match status" value="2"/>
</dbReference>
<dbReference type="KEGG" id="lcre:Pla8534_61240"/>
<dbReference type="InterPro" id="IPR055557">
    <property type="entry name" value="DUF7133"/>
</dbReference>
<name>A0A518E2H1_9BACT</name>
<protein>
    <recommendedName>
        <fullName evidence="6">Cytochrome c domain-containing protein</fullName>
    </recommendedName>
</protein>
<dbReference type="SUPFAM" id="SSF50952">
    <property type="entry name" value="Soluble quinoprotein glucose dehydrogenase"/>
    <property type="match status" value="1"/>
</dbReference>
<dbReference type="OrthoDB" id="221891at2"/>
<evidence type="ECO:0000259" key="6">
    <source>
        <dbReference type="PROSITE" id="PS51007"/>
    </source>
</evidence>
<dbReference type="InterPro" id="IPR011042">
    <property type="entry name" value="6-blade_b-propeller_TolB-like"/>
</dbReference>
<dbReference type="RefSeq" id="WP_145057381.1">
    <property type="nucleotide sequence ID" value="NZ_CP036433.1"/>
</dbReference>
<sequence length="1100" mass="118820" precursor="true">MRFCIVLAVLAVALPCRVLRAEEDDFQQNEFPARPTPAWVTMIDQGSRDPRLAGLQTPAGIKVEIVAEAPVVVDPVGMTFAADGQPYVLEWNAADSSKHSTYEVTFADGSTATVNRMTKATPDELKLLRDTSGDGRYDTAQVVMDDLEIPSSVLVRDGWAYLPSVGHVIRRKQSQPGGKYDVQEEIVRGLCGFHHHQASGVTVTHDGWMMITSGDDDNRAEGSDGSRATVLRTGAIFRCRPDGSHVSEFARGFRNPYRNVVQDDLFNIFHVDNDQEDGSKFQGVRLMHVQEGDDFGWRLKQGAVCCRTDFERGAVFGELPGKSPSMLKTGRGSPAGLLIYQGDAFPDFFRGVLIYPDVYRKLVRAYQIERRGATFAVVGQFTLMTSDDGLFRPCQAIQGPDGAIYIVDWRTDSGGAGKLWGDGEHGRIYRLSWDGIPGTPAIPPGPLDAWSKIATMTDAALWQGLEATDFEFRVRVLDELARRQTSSDGFLSLMQERSRPLPARAAALGGACRFYDGAVETALLKLLESDDSPELRRLAADGLSRHAEPEAANRLLPALLQRAADRTQPAVARAAALAAGNLAGQTPPGDPLRQQAAKQLAEDLTATGDEEASLRNGYLRAVERIEPEGVEALAGLLERQDRRADGVWAFTGLRTRTAATKLDQLLDGDRIDAFAEPDQIALLSAYRHYLVEPPIHAGAVAEWLDRHPTAPLAVQIAGLETIGLVGEERAGQTADVALRLLKTPDEQARLRVVQAIGDAGLVTAARPLAAMLLETDRSVAERRALVAALAKLRSRPFPFAGNSPPGVELAIDELATAAGDARSGEVRADVLTLLAQLDYAKAKPIAVELMQADDVALAAAAINVLAANKEDALLAGEAFLAGKTSRGLLSTTADALRRHAGEHPAAAEMLKKVIRGGLLVSLEPAEVARVEQLVQTTGDPERGRAVFADEKRGVCTKCHRLEGVGGQVGPDLTKVWETHTAAKLIESLVDPSKEIKEGFGAWKAITNDGKIYAGLKISETEQEVVLRDANGRDIRLPADQVDELIADKISLMPEGVIAQLSFQEFIDLVAFLKNKQAQQVFGAAGKVDGAAGKVDDDSSR</sequence>
<dbReference type="InterPro" id="IPR013428">
    <property type="entry name" value="Membrane-bound_put_N"/>
</dbReference>
<dbReference type="AlphaFoldDB" id="A0A518E2H1"/>
<dbReference type="PROSITE" id="PS51007">
    <property type="entry name" value="CYTC"/>
    <property type="match status" value="1"/>
</dbReference>
<dbReference type="GO" id="GO:0020037">
    <property type="term" value="F:heme binding"/>
    <property type="evidence" value="ECO:0007669"/>
    <property type="project" value="InterPro"/>
</dbReference>
<keyword evidence="3 4" id="KW-0408">Iron</keyword>
<proteinExistence type="predicted"/>
<reference evidence="7 8" key="1">
    <citation type="submission" date="2019-02" db="EMBL/GenBank/DDBJ databases">
        <title>Deep-cultivation of Planctomycetes and their phenomic and genomic characterization uncovers novel biology.</title>
        <authorList>
            <person name="Wiegand S."/>
            <person name="Jogler M."/>
            <person name="Boedeker C."/>
            <person name="Pinto D."/>
            <person name="Vollmers J."/>
            <person name="Rivas-Marin E."/>
            <person name="Kohn T."/>
            <person name="Peeters S.H."/>
            <person name="Heuer A."/>
            <person name="Rast P."/>
            <person name="Oberbeckmann S."/>
            <person name="Bunk B."/>
            <person name="Jeske O."/>
            <person name="Meyerdierks A."/>
            <person name="Storesund J.E."/>
            <person name="Kallscheuer N."/>
            <person name="Luecker S."/>
            <person name="Lage O.M."/>
            <person name="Pohl T."/>
            <person name="Merkel B.J."/>
            <person name="Hornburger P."/>
            <person name="Mueller R.-W."/>
            <person name="Bruemmer F."/>
            <person name="Labrenz M."/>
            <person name="Spormann A.M."/>
            <person name="Op den Camp H."/>
            <person name="Overmann J."/>
            <person name="Amann R."/>
            <person name="Jetten M.S.M."/>
            <person name="Mascher T."/>
            <person name="Medema M.H."/>
            <person name="Devos D.P."/>
            <person name="Kaster A.-K."/>
            <person name="Ovreas L."/>
            <person name="Rohde M."/>
            <person name="Galperin M.Y."/>
            <person name="Jogler C."/>
        </authorList>
    </citation>
    <scope>NUCLEOTIDE SEQUENCE [LARGE SCALE GENOMIC DNA]</scope>
    <source>
        <strain evidence="7 8">Pla85_3_4</strain>
    </source>
</reference>
<evidence type="ECO:0000256" key="3">
    <source>
        <dbReference type="ARBA" id="ARBA00023004"/>
    </source>
</evidence>
<dbReference type="InterPro" id="IPR011041">
    <property type="entry name" value="Quinoprot_gluc/sorb_DH_b-prop"/>
</dbReference>
<dbReference type="Pfam" id="PF23500">
    <property type="entry name" value="DUF7133"/>
    <property type="match status" value="1"/>
</dbReference>
<keyword evidence="1 4" id="KW-0349">Heme</keyword>
<dbReference type="Proteomes" id="UP000317648">
    <property type="component" value="Chromosome"/>
</dbReference>
<dbReference type="GO" id="GO:0046872">
    <property type="term" value="F:metal ion binding"/>
    <property type="evidence" value="ECO:0007669"/>
    <property type="project" value="UniProtKB-KW"/>
</dbReference>
<evidence type="ECO:0000313" key="8">
    <source>
        <dbReference type="Proteomes" id="UP000317648"/>
    </source>
</evidence>
<keyword evidence="5" id="KW-0732">Signal</keyword>
<feature type="domain" description="Cytochrome c" evidence="6">
    <location>
        <begin position="938"/>
        <end position="1076"/>
    </location>
</feature>
<keyword evidence="2 4" id="KW-0479">Metal-binding</keyword>
<evidence type="ECO:0000313" key="7">
    <source>
        <dbReference type="EMBL" id="QDU98263.1"/>
    </source>
</evidence>
<dbReference type="PANTHER" id="PTHR33546">
    <property type="entry name" value="LARGE, MULTIFUNCTIONAL SECRETED PROTEIN-RELATED"/>
    <property type="match status" value="1"/>
</dbReference>
<evidence type="ECO:0000256" key="1">
    <source>
        <dbReference type="ARBA" id="ARBA00022617"/>
    </source>
</evidence>
<dbReference type="PANTHER" id="PTHR33546:SF1">
    <property type="entry name" value="LARGE, MULTIFUNCTIONAL SECRETED PROTEIN"/>
    <property type="match status" value="1"/>
</dbReference>
<dbReference type="Gene3D" id="1.10.760.10">
    <property type="entry name" value="Cytochrome c-like domain"/>
    <property type="match status" value="1"/>
</dbReference>
<dbReference type="NCBIfam" id="TIGR02604">
    <property type="entry name" value="Piru_Ver_Nterm"/>
    <property type="match status" value="1"/>
</dbReference>
<dbReference type="NCBIfam" id="TIGR02603">
    <property type="entry name" value="CxxCH_TIGR02603"/>
    <property type="match status" value="1"/>
</dbReference>
<feature type="chain" id="PRO_5021728450" description="Cytochrome c domain-containing protein" evidence="5">
    <location>
        <begin position="22"/>
        <end position="1100"/>
    </location>
</feature>
<dbReference type="InterPro" id="IPR036909">
    <property type="entry name" value="Cyt_c-like_dom_sf"/>
</dbReference>
<dbReference type="InterPro" id="IPR016024">
    <property type="entry name" value="ARM-type_fold"/>
</dbReference>
<evidence type="ECO:0000256" key="4">
    <source>
        <dbReference type="PROSITE-ProRule" id="PRU00433"/>
    </source>
</evidence>
<dbReference type="Gene3D" id="2.120.10.30">
    <property type="entry name" value="TolB, C-terminal domain"/>
    <property type="match status" value="1"/>
</dbReference>